<protein>
    <submittedName>
        <fullName evidence="1">Uncharacterized protein</fullName>
    </submittedName>
</protein>
<organism evidence="1 2">
    <name type="scientific">Engelhardtia mirabilis</name>
    <dbReference type="NCBI Taxonomy" id="2528011"/>
    <lineage>
        <taxon>Bacteria</taxon>
        <taxon>Pseudomonadati</taxon>
        <taxon>Planctomycetota</taxon>
        <taxon>Planctomycetia</taxon>
        <taxon>Planctomycetia incertae sedis</taxon>
        <taxon>Engelhardtia</taxon>
    </lineage>
</organism>
<dbReference type="RefSeq" id="WP_419191903.1">
    <property type="nucleotide sequence ID" value="NZ_CP036287.1"/>
</dbReference>
<accession>A0A518BS32</accession>
<evidence type="ECO:0000313" key="1">
    <source>
        <dbReference type="EMBL" id="QDU69779.1"/>
    </source>
</evidence>
<keyword evidence="2" id="KW-1185">Reference proteome</keyword>
<dbReference type="EMBL" id="CP036287">
    <property type="protein sequence ID" value="QDU69779.1"/>
    <property type="molecule type" value="Genomic_DNA"/>
</dbReference>
<dbReference type="AlphaFoldDB" id="A0A518BS32"/>
<sequence>MDHAQPQTTSGTPPTARLRTLFGKLRDLDLRVGRIAVATGLEVVLEGCASLDDSAGRPLRYRLRSCRGDAHLELRLVDGMIELERQDDQGEVLGSRRVELAGGAEGPVTAASIQARIDPDAADARETERFLRRIVRAAFV</sequence>
<dbReference type="KEGG" id="pbap:Pla133_49010"/>
<name>A0A518BS32_9BACT</name>
<gene>
    <name evidence="1" type="ORF">Pla133_49010</name>
</gene>
<reference evidence="1 2" key="1">
    <citation type="submission" date="2019-02" db="EMBL/GenBank/DDBJ databases">
        <title>Deep-cultivation of Planctomycetes and their phenomic and genomic characterization uncovers novel biology.</title>
        <authorList>
            <person name="Wiegand S."/>
            <person name="Jogler M."/>
            <person name="Boedeker C."/>
            <person name="Pinto D."/>
            <person name="Vollmers J."/>
            <person name="Rivas-Marin E."/>
            <person name="Kohn T."/>
            <person name="Peeters S.H."/>
            <person name="Heuer A."/>
            <person name="Rast P."/>
            <person name="Oberbeckmann S."/>
            <person name="Bunk B."/>
            <person name="Jeske O."/>
            <person name="Meyerdierks A."/>
            <person name="Storesund J.E."/>
            <person name="Kallscheuer N."/>
            <person name="Luecker S."/>
            <person name="Lage O.M."/>
            <person name="Pohl T."/>
            <person name="Merkel B.J."/>
            <person name="Hornburger P."/>
            <person name="Mueller R.-W."/>
            <person name="Bruemmer F."/>
            <person name="Labrenz M."/>
            <person name="Spormann A.M."/>
            <person name="Op den Camp H."/>
            <person name="Overmann J."/>
            <person name="Amann R."/>
            <person name="Jetten M.S.M."/>
            <person name="Mascher T."/>
            <person name="Medema M.H."/>
            <person name="Devos D.P."/>
            <person name="Kaster A.-K."/>
            <person name="Ovreas L."/>
            <person name="Rohde M."/>
            <person name="Galperin M.Y."/>
            <person name="Jogler C."/>
        </authorList>
    </citation>
    <scope>NUCLEOTIDE SEQUENCE [LARGE SCALE GENOMIC DNA]</scope>
    <source>
        <strain evidence="1 2">Pla133</strain>
    </source>
</reference>
<dbReference type="Proteomes" id="UP000316921">
    <property type="component" value="Chromosome"/>
</dbReference>
<evidence type="ECO:0000313" key="2">
    <source>
        <dbReference type="Proteomes" id="UP000316921"/>
    </source>
</evidence>
<proteinExistence type="predicted"/>